<keyword evidence="2 5" id="KW-0812">Transmembrane</keyword>
<dbReference type="GeneID" id="63749595"/>
<comment type="subcellular location">
    <subcellularLocation>
        <location evidence="1">Membrane</location>
    </subcellularLocation>
</comment>
<feature type="transmembrane region" description="Helical" evidence="5">
    <location>
        <begin position="20"/>
        <end position="36"/>
    </location>
</feature>
<dbReference type="Gene3D" id="1.20.120.550">
    <property type="entry name" value="Membrane associated eicosanoid/glutathione metabolism-like domain"/>
    <property type="match status" value="1"/>
</dbReference>
<dbReference type="InterPro" id="IPR001129">
    <property type="entry name" value="Membr-assoc_MAPEG"/>
</dbReference>
<dbReference type="Proteomes" id="UP000184383">
    <property type="component" value="Unassembled WGS sequence"/>
</dbReference>
<evidence type="ECO:0000256" key="3">
    <source>
        <dbReference type="ARBA" id="ARBA00022989"/>
    </source>
</evidence>
<keyword evidence="7" id="KW-1185">Reference proteome</keyword>
<dbReference type="Pfam" id="PF01124">
    <property type="entry name" value="MAPEG"/>
    <property type="match status" value="1"/>
</dbReference>
<accession>A0A1L9R530</accession>
<dbReference type="AlphaFoldDB" id="A0A1L9R530"/>
<feature type="transmembrane region" description="Helical" evidence="5">
    <location>
        <begin position="140"/>
        <end position="161"/>
    </location>
</feature>
<keyword evidence="3 5" id="KW-1133">Transmembrane helix</keyword>
<keyword evidence="4 5" id="KW-0472">Membrane</keyword>
<evidence type="ECO:0000313" key="6">
    <source>
        <dbReference type="EMBL" id="OJJ30026.1"/>
    </source>
</evidence>
<dbReference type="VEuPathDB" id="FungiDB:ASPWEDRAFT_33228"/>
<evidence type="ECO:0000256" key="1">
    <source>
        <dbReference type="ARBA" id="ARBA00004370"/>
    </source>
</evidence>
<protein>
    <recommendedName>
        <fullName evidence="8">MAPEG family protein</fullName>
    </recommendedName>
</protein>
<evidence type="ECO:0000256" key="4">
    <source>
        <dbReference type="ARBA" id="ARBA00023136"/>
    </source>
</evidence>
<dbReference type="GO" id="GO:0016020">
    <property type="term" value="C:membrane"/>
    <property type="evidence" value="ECO:0007669"/>
    <property type="project" value="UniProtKB-SubCell"/>
</dbReference>
<dbReference type="RefSeq" id="XP_040683703.1">
    <property type="nucleotide sequence ID" value="XM_040833747.1"/>
</dbReference>
<gene>
    <name evidence="6" type="ORF">ASPWEDRAFT_33228</name>
</gene>
<reference evidence="7" key="1">
    <citation type="journal article" date="2017" name="Genome Biol.">
        <title>Comparative genomics reveals high biological diversity and specific adaptations in the industrially and medically important fungal genus Aspergillus.</title>
        <authorList>
            <person name="de Vries R.P."/>
            <person name="Riley R."/>
            <person name="Wiebenga A."/>
            <person name="Aguilar-Osorio G."/>
            <person name="Amillis S."/>
            <person name="Uchima C.A."/>
            <person name="Anderluh G."/>
            <person name="Asadollahi M."/>
            <person name="Askin M."/>
            <person name="Barry K."/>
            <person name="Battaglia E."/>
            <person name="Bayram O."/>
            <person name="Benocci T."/>
            <person name="Braus-Stromeyer S.A."/>
            <person name="Caldana C."/>
            <person name="Canovas D."/>
            <person name="Cerqueira G.C."/>
            <person name="Chen F."/>
            <person name="Chen W."/>
            <person name="Choi C."/>
            <person name="Clum A."/>
            <person name="Dos Santos R.A."/>
            <person name="Damasio A.R."/>
            <person name="Diallinas G."/>
            <person name="Emri T."/>
            <person name="Fekete E."/>
            <person name="Flipphi M."/>
            <person name="Freyberg S."/>
            <person name="Gallo A."/>
            <person name="Gournas C."/>
            <person name="Habgood R."/>
            <person name="Hainaut M."/>
            <person name="Harispe M.L."/>
            <person name="Henrissat B."/>
            <person name="Hilden K.S."/>
            <person name="Hope R."/>
            <person name="Hossain A."/>
            <person name="Karabika E."/>
            <person name="Karaffa L."/>
            <person name="Karanyi Z."/>
            <person name="Krasevec N."/>
            <person name="Kuo A."/>
            <person name="Kusch H."/>
            <person name="LaButti K."/>
            <person name="Lagendijk E.L."/>
            <person name="Lapidus A."/>
            <person name="Levasseur A."/>
            <person name="Lindquist E."/>
            <person name="Lipzen A."/>
            <person name="Logrieco A.F."/>
            <person name="MacCabe A."/>
            <person name="Maekelae M.R."/>
            <person name="Malavazi I."/>
            <person name="Melin P."/>
            <person name="Meyer V."/>
            <person name="Mielnichuk N."/>
            <person name="Miskei M."/>
            <person name="Molnar A.P."/>
            <person name="Mule G."/>
            <person name="Ngan C.Y."/>
            <person name="Orejas M."/>
            <person name="Orosz E."/>
            <person name="Ouedraogo J.P."/>
            <person name="Overkamp K.M."/>
            <person name="Park H.-S."/>
            <person name="Perrone G."/>
            <person name="Piumi F."/>
            <person name="Punt P.J."/>
            <person name="Ram A.F."/>
            <person name="Ramon A."/>
            <person name="Rauscher S."/>
            <person name="Record E."/>
            <person name="Riano-Pachon D.M."/>
            <person name="Robert V."/>
            <person name="Roehrig J."/>
            <person name="Ruller R."/>
            <person name="Salamov A."/>
            <person name="Salih N.S."/>
            <person name="Samson R.A."/>
            <person name="Sandor E."/>
            <person name="Sanguinetti M."/>
            <person name="Schuetze T."/>
            <person name="Sepcic K."/>
            <person name="Shelest E."/>
            <person name="Sherlock G."/>
            <person name="Sophianopoulou V."/>
            <person name="Squina F.M."/>
            <person name="Sun H."/>
            <person name="Susca A."/>
            <person name="Todd R.B."/>
            <person name="Tsang A."/>
            <person name="Unkles S.E."/>
            <person name="van de Wiele N."/>
            <person name="van Rossen-Uffink D."/>
            <person name="Oliveira J.V."/>
            <person name="Vesth T.C."/>
            <person name="Visser J."/>
            <person name="Yu J.-H."/>
            <person name="Zhou M."/>
            <person name="Andersen M.R."/>
            <person name="Archer D.B."/>
            <person name="Baker S.E."/>
            <person name="Benoit I."/>
            <person name="Brakhage A.A."/>
            <person name="Braus G.H."/>
            <person name="Fischer R."/>
            <person name="Frisvad J.C."/>
            <person name="Goldman G.H."/>
            <person name="Houbraken J."/>
            <person name="Oakley B."/>
            <person name="Pocsi I."/>
            <person name="Scazzocchio C."/>
            <person name="Seiboth B."/>
            <person name="vanKuyk P.A."/>
            <person name="Wortman J."/>
            <person name="Dyer P.S."/>
            <person name="Grigoriev I.V."/>
        </authorList>
    </citation>
    <scope>NUCLEOTIDE SEQUENCE [LARGE SCALE GENOMIC DNA]</scope>
    <source>
        <strain evidence="7">DTO 134E9</strain>
    </source>
</reference>
<sequence length="164" mass="17998">MASLLTTIGLRAADTPVPNHAAAFLIANWFFAYGVLSTRPAKRWYRLDHNVAPREDLTKYGEAAVQAGKLSRKTLNRLKRQEAASANATEGYTLFVAAILLALHTKLPNETINGIGTWYSLSRLVFAGVYLWVESEGLSFIRSIAWWSGNISCITAIVLAGKSL</sequence>
<evidence type="ECO:0000313" key="7">
    <source>
        <dbReference type="Proteomes" id="UP000184383"/>
    </source>
</evidence>
<dbReference type="PANTHER" id="PTHR35371:SF2">
    <property type="entry name" value="MAPEG FAMILY PROTEIN"/>
    <property type="match status" value="1"/>
</dbReference>
<dbReference type="OrthoDB" id="2122304at2759"/>
<evidence type="ECO:0000256" key="2">
    <source>
        <dbReference type="ARBA" id="ARBA00022692"/>
    </source>
</evidence>
<dbReference type="InterPro" id="IPR023352">
    <property type="entry name" value="MAPEG-like_dom_sf"/>
</dbReference>
<dbReference type="EMBL" id="KV878218">
    <property type="protein sequence ID" value="OJJ30026.1"/>
    <property type="molecule type" value="Genomic_DNA"/>
</dbReference>
<feature type="transmembrane region" description="Helical" evidence="5">
    <location>
        <begin position="115"/>
        <end position="133"/>
    </location>
</feature>
<evidence type="ECO:0008006" key="8">
    <source>
        <dbReference type="Google" id="ProtNLM"/>
    </source>
</evidence>
<evidence type="ECO:0000256" key="5">
    <source>
        <dbReference type="SAM" id="Phobius"/>
    </source>
</evidence>
<dbReference type="PANTHER" id="PTHR35371">
    <property type="entry name" value="INNER MEMBRANE PROTEIN"/>
    <property type="match status" value="1"/>
</dbReference>
<dbReference type="SUPFAM" id="SSF161084">
    <property type="entry name" value="MAPEG domain-like"/>
    <property type="match status" value="1"/>
</dbReference>
<name>A0A1L9R530_ASPWE</name>
<feature type="transmembrane region" description="Helical" evidence="5">
    <location>
        <begin position="83"/>
        <end position="103"/>
    </location>
</feature>
<organism evidence="6 7">
    <name type="scientific">Aspergillus wentii DTO 134E9</name>
    <dbReference type="NCBI Taxonomy" id="1073089"/>
    <lineage>
        <taxon>Eukaryota</taxon>
        <taxon>Fungi</taxon>
        <taxon>Dikarya</taxon>
        <taxon>Ascomycota</taxon>
        <taxon>Pezizomycotina</taxon>
        <taxon>Eurotiomycetes</taxon>
        <taxon>Eurotiomycetidae</taxon>
        <taxon>Eurotiales</taxon>
        <taxon>Aspergillaceae</taxon>
        <taxon>Aspergillus</taxon>
        <taxon>Aspergillus subgen. Cremei</taxon>
    </lineage>
</organism>
<proteinExistence type="predicted"/>